<dbReference type="PROSITE" id="PS00467">
    <property type="entry name" value="RIBOSOMAL_L2"/>
    <property type="match status" value="1"/>
</dbReference>
<dbReference type="SUPFAM" id="SSF50104">
    <property type="entry name" value="Translation proteins SH3-like domain"/>
    <property type="match status" value="1"/>
</dbReference>
<feature type="region of interest" description="Disordered" evidence="6">
    <location>
        <begin position="229"/>
        <end position="278"/>
    </location>
</feature>
<evidence type="ECO:0000256" key="4">
    <source>
        <dbReference type="ARBA" id="ARBA00035242"/>
    </source>
</evidence>
<dbReference type="InterPro" id="IPR022669">
    <property type="entry name" value="Ribosomal_uL2_C"/>
</dbReference>
<evidence type="ECO:0000259" key="8">
    <source>
        <dbReference type="SMART" id="SM01383"/>
    </source>
</evidence>
<dbReference type="InterPro" id="IPR022671">
    <property type="entry name" value="Ribosomal_uL2_CS"/>
</dbReference>
<feature type="region of interest" description="Disordered" evidence="6">
    <location>
        <begin position="20"/>
        <end position="46"/>
    </location>
</feature>
<dbReference type="SMART" id="SM01383">
    <property type="entry name" value="Ribosomal_L2"/>
    <property type="match status" value="1"/>
</dbReference>
<keyword evidence="5" id="KW-0699">rRNA-binding</keyword>
<protein>
    <recommendedName>
        <fullName evidence="4 5">Large ribosomal subunit protein uL2</fullName>
    </recommendedName>
</protein>
<evidence type="ECO:0000259" key="7">
    <source>
        <dbReference type="SMART" id="SM01382"/>
    </source>
</evidence>
<dbReference type="InterPro" id="IPR008991">
    <property type="entry name" value="Translation_prot_SH3-like_sf"/>
</dbReference>
<accession>A0A1F7WUS2</accession>
<dbReference type="InterPro" id="IPR014726">
    <property type="entry name" value="Ribosomal_uL2_dom3"/>
</dbReference>
<comment type="caution">
    <text evidence="9">The sequence shown here is derived from an EMBL/GenBank/DDBJ whole genome shotgun (WGS) entry which is preliminary data.</text>
</comment>
<dbReference type="Pfam" id="PF00181">
    <property type="entry name" value="Ribosomal_L2_N"/>
    <property type="match status" value="1"/>
</dbReference>
<keyword evidence="3 5" id="KW-0687">Ribonucleoprotein</keyword>
<dbReference type="FunFam" id="4.10.950.10:FF:000001">
    <property type="entry name" value="50S ribosomal protein L2"/>
    <property type="match status" value="1"/>
</dbReference>
<evidence type="ECO:0000256" key="1">
    <source>
        <dbReference type="ARBA" id="ARBA00005636"/>
    </source>
</evidence>
<comment type="function">
    <text evidence="5">One of the primary rRNA binding proteins. Required for association of the 30S and 50S subunits to form the 70S ribosome, for tRNA binding and peptide bond formation. It has been suggested to have peptidyltransferase activity; this is somewhat controversial. Makes several contacts with the 16S rRNA in the 70S ribosome.</text>
</comment>
<dbReference type="InterPro" id="IPR012340">
    <property type="entry name" value="NA-bd_OB-fold"/>
</dbReference>
<keyword evidence="2 5" id="KW-0689">Ribosomal protein</keyword>
<dbReference type="SMART" id="SM01382">
    <property type="entry name" value="Ribosomal_L2_C"/>
    <property type="match status" value="1"/>
</dbReference>
<keyword evidence="5" id="KW-0694">RNA-binding</keyword>
<comment type="similarity">
    <text evidence="1 5">Belongs to the universal ribosomal protein uL2 family.</text>
</comment>
<sequence>MALKSFKPITPGVRFKTVADHSQLTDKRPEKGLTKKIKSHGGRNNQGRITARFRGGGHKRLYREIDFTPRKDGIEGRVASIEYDPNRTAYIALINYADGEKRYIIASNETKVGDTIMSGHEIEIKPANTLPLSDIPPGATIYNVEMKPGKGAQIARAAGTFVRLMAKEGRYAVLRMPSGEMRRLLLECRAQIGQVSNVENENISLGKAGRSRHMGIKPHNRGSVMNPCDHPHGGGEGRCPVGRPAPVSPWGTPAKGYKTRSKKNSSNKYIVSDRRKKS</sequence>
<comment type="subunit">
    <text evidence="5">Part of the 50S ribosomal subunit. Forms a bridge to the 30S subunit in the 70S ribosome.</text>
</comment>
<gene>
    <name evidence="5" type="primary">rplB</name>
    <name evidence="9" type="ORF">A2008_05615</name>
</gene>
<dbReference type="Gene3D" id="4.10.950.10">
    <property type="entry name" value="Ribosomal protein L2, domain 3"/>
    <property type="match status" value="1"/>
</dbReference>
<dbReference type="InterPro" id="IPR002171">
    <property type="entry name" value="Ribosomal_uL2"/>
</dbReference>
<dbReference type="HAMAP" id="MF_01320_B">
    <property type="entry name" value="Ribosomal_uL2_B"/>
    <property type="match status" value="1"/>
</dbReference>
<dbReference type="GO" id="GO:0002181">
    <property type="term" value="P:cytoplasmic translation"/>
    <property type="evidence" value="ECO:0007669"/>
    <property type="project" value="TreeGrafter"/>
</dbReference>
<dbReference type="FunFam" id="2.30.30.30:FF:000001">
    <property type="entry name" value="50S ribosomal protein L2"/>
    <property type="match status" value="1"/>
</dbReference>
<dbReference type="InterPro" id="IPR014722">
    <property type="entry name" value="Rib_uL2_dom2"/>
</dbReference>
<feature type="domain" description="Large ribosomal subunit protein uL2 RNA-binding" evidence="8">
    <location>
        <begin position="42"/>
        <end position="118"/>
    </location>
</feature>
<dbReference type="GO" id="GO:0019843">
    <property type="term" value="F:rRNA binding"/>
    <property type="evidence" value="ECO:0007669"/>
    <property type="project" value="UniProtKB-UniRule"/>
</dbReference>
<dbReference type="PIRSF" id="PIRSF002158">
    <property type="entry name" value="Ribosomal_L2"/>
    <property type="match status" value="1"/>
</dbReference>
<dbReference type="GO" id="GO:0003735">
    <property type="term" value="F:structural constituent of ribosome"/>
    <property type="evidence" value="ECO:0007669"/>
    <property type="project" value="InterPro"/>
</dbReference>
<evidence type="ECO:0000256" key="3">
    <source>
        <dbReference type="ARBA" id="ARBA00023274"/>
    </source>
</evidence>
<dbReference type="Gene3D" id="2.30.30.30">
    <property type="match status" value="1"/>
</dbReference>
<dbReference type="Gene3D" id="2.40.50.140">
    <property type="entry name" value="Nucleic acid-binding proteins"/>
    <property type="match status" value="1"/>
</dbReference>
<name>A0A1F7WUS2_9BACT</name>
<dbReference type="AlphaFoldDB" id="A0A1F7WUS2"/>
<dbReference type="PANTHER" id="PTHR13691:SF5">
    <property type="entry name" value="LARGE RIBOSOMAL SUBUNIT PROTEIN UL2M"/>
    <property type="match status" value="1"/>
</dbReference>
<evidence type="ECO:0000313" key="9">
    <source>
        <dbReference type="EMBL" id="OGM06377.1"/>
    </source>
</evidence>
<organism evidence="9 10">
    <name type="scientific">Candidatus Wallbacteria bacterium GWC2_49_35</name>
    <dbReference type="NCBI Taxonomy" id="1817813"/>
    <lineage>
        <taxon>Bacteria</taxon>
        <taxon>Candidatus Walliibacteriota</taxon>
    </lineage>
</organism>
<dbReference type="GO" id="GO:0016740">
    <property type="term" value="F:transferase activity"/>
    <property type="evidence" value="ECO:0007669"/>
    <property type="project" value="InterPro"/>
</dbReference>
<dbReference type="FunFam" id="2.40.50.140:FF:000003">
    <property type="entry name" value="50S ribosomal protein L2"/>
    <property type="match status" value="1"/>
</dbReference>
<feature type="compositionally biased region" description="Basic and acidic residues" evidence="6">
    <location>
        <begin position="20"/>
        <end position="33"/>
    </location>
</feature>
<evidence type="ECO:0000256" key="6">
    <source>
        <dbReference type="SAM" id="MobiDB-lite"/>
    </source>
</evidence>
<dbReference type="SUPFAM" id="SSF50249">
    <property type="entry name" value="Nucleic acid-binding proteins"/>
    <property type="match status" value="1"/>
</dbReference>
<dbReference type="Proteomes" id="UP000178735">
    <property type="component" value="Unassembled WGS sequence"/>
</dbReference>
<dbReference type="NCBIfam" id="TIGR01171">
    <property type="entry name" value="rplB_bact"/>
    <property type="match status" value="1"/>
</dbReference>
<dbReference type="EMBL" id="MGFH01000065">
    <property type="protein sequence ID" value="OGM06377.1"/>
    <property type="molecule type" value="Genomic_DNA"/>
</dbReference>
<evidence type="ECO:0000256" key="5">
    <source>
        <dbReference type="HAMAP-Rule" id="MF_01320"/>
    </source>
</evidence>
<reference evidence="9 10" key="1">
    <citation type="journal article" date="2016" name="Nat. Commun.">
        <title>Thousands of microbial genomes shed light on interconnected biogeochemical processes in an aquifer system.</title>
        <authorList>
            <person name="Anantharaman K."/>
            <person name="Brown C.T."/>
            <person name="Hug L.A."/>
            <person name="Sharon I."/>
            <person name="Castelle C.J."/>
            <person name="Probst A.J."/>
            <person name="Thomas B.C."/>
            <person name="Singh A."/>
            <person name="Wilkins M.J."/>
            <person name="Karaoz U."/>
            <person name="Brodie E.L."/>
            <person name="Williams K.H."/>
            <person name="Hubbard S.S."/>
            <person name="Banfield J.F."/>
        </authorList>
    </citation>
    <scope>NUCLEOTIDE SEQUENCE [LARGE SCALE GENOMIC DNA]</scope>
</reference>
<proteinExistence type="inferred from homology"/>
<dbReference type="PANTHER" id="PTHR13691">
    <property type="entry name" value="RIBOSOMAL PROTEIN L2"/>
    <property type="match status" value="1"/>
</dbReference>
<evidence type="ECO:0000256" key="2">
    <source>
        <dbReference type="ARBA" id="ARBA00022980"/>
    </source>
</evidence>
<dbReference type="STRING" id="1817813.A2008_05615"/>
<dbReference type="InterPro" id="IPR022666">
    <property type="entry name" value="Ribosomal_uL2_RNA-bd_dom"/>
</dbReference>
<dbReference type="Pfam" id="PF03947">
    <property type="entry name" value="Ribosomal_L2_C"/>
    <property type="match status" value="1"/>
</dbReference>
<evidence type="ECO:0000313" key="10">
    <source>
        <dbReference type="Proteomes" id="UP000178735"/>
    </source>
</evidence>
<dbReference type="InterPro" id="IPR005880">
    <property type="entry name" value="Ribosomal_uL2_bac/org-type"/>
</dbReference>
<feature type="domain" description="Large ribosomal subunit protein uL2 C-terminal" evidence="7">
    <location>
        <begin position="124"/>
        <end position="253"/>
    </location>
</feature>
<dbReference type="GO" id="GO:0015934">
    <property type="term" value="C:large ribosomal subunit"/>
    <property type="evidence" value="ECO:0007669"/>
    <property type="project" value="InterPro"/>
</dbReference>